<feature type="domain" description="DUF3048" evidence="4">
    <location>
        <begin position="255"/>
        <end position="367"/>
    </location>
</feature>
<protein>
    <submittedName>
        <fullName evidence="5">DUF3048 domain-containing protein</fullName>
    </submittedName>
</protein>
<evidence type="ECO:0000313" key="5">
    <source>
        <dbReference type="EMBL" id="MST91207.1"/>
    </source>
</evidence>
<sequence>MTKRLCSALLALSTAVMCLCACTAGGQVSASGAPPSGSSSAPAPSSVSQSAQEPQPQPEPETPAIVTDPSANPLTGLAKADDWPEGMRPLAVMLDNVQAALPQRGLQSADLVYEMVTEGGITRLMAVYSDYTSMPEVGPVRSARDQHVQLMFPLGAMYLHVGGSTYAKALLSQYHYEAKSLDGYFQAGALELDAQRNLTAAIEHCWFTSGELFSQAAAQYRLDTEMDGPQQAVFQFVPYVQGPRVLAGGEASQLYIRFSSYANSAFRYDAEKAQYVKSQFGAPHLDENTGEAVTFDNLLVLFTDTEKYPGGILTKVNFAWGGVGWYFNGGRCEPVRWLKGAPEQPLRIVSADGAETPVEVNPGRTYIAVVGLDMYSYFRINDTAPVWQAAE</sequence>
<feature type="region of interest" description="Disordered" evidence="1">
    <location>
        <begin position="30"/>
        <end position="80"/>
    </location>
</feature>
<dbReference type="InterPro" id="IPR035328">
    <property type="entry name" value="DUF3048_C"/>
</dbReference>
<dbReference type="EMBL" id="VUNJ01000003">
    <property type="protein sequence ID" value="MST91207.1"/>
    <property type="molecule type" value="Genomic_DNA"/>
</dbReference>
<dbReference type="AlphaFoldDB" id="A0A6I2U0Q0"/>
<dbReference type="InterPro" id="IPR021416">
    <property type="entry name" value="DUF3048_N"/>
</dbReference>
<gene>
    <name evidence="5" type="ORF">FYJ76_04535</name>
</gene>
<dbReference type="RefSeq" id="WP_082431893.1">
    <property type="nucleotide sequence ID" value="NZ_JANGBT010000005.1"/>
</dbReference>
<dbReference type="Pfam" id="PF17479">
    <property type="entry name" value="DUF3048_C"/>
    <property type="match status" value="1"/>
</dbReference>
<evidence type="ECO:0000259" key="3">
    <source>
        <dbReference type="Pfam" id="PF11258"/>
    </source>
</evidence>
<evidence type="ECO:0000256" key="1">
    <source>
        <dbReference type="SAM" id="MobiDB-lite"/>
    </source>
</evidence>
<dbReference type="Proteomes" id="UP000431913">
    <property type="component" value="Unassembled WGS sequence"/>
</dbReference>
<name>A0A6I2U0Q0_9FIRM</name>
<comment type="caution">
    <text evidence="5">The sequence shown here is derived from an EMBL/GenBank/DDBJ whole genome shotgun (WGS) entry which is preliminary data.</text>
</comment>
<dbReference type="Pfam" id="PF11258">
    <property type="entry name" value="DUF3048"/>
    <property type="match status" value="1"/>
</dbReference>
<dbReference type="Gene3D" id="3.50.90.10">
    <property type="entry name" value="YerB-like"/>
    <property type="match status" value="1"/>
</dbReference>
<feature type="compositionally biased region" description="Low complexity" evidence="1">
    <location>
        <begin position="30"/>
        <end position="54"/>
    </location>
</feature>
<reference evidence="5 6" key="1">
    <citation type="submission" date="2019-08" db="EMBL/GenBank/DDBJ databases">
        <title>In-depth cultivation of the pig gut microbiome towards novel bacterial diversity and tailored functional studies.</title>
        <authorList>
            <person name="Wylensek D."/>
            <person name="Hitch T.C.A."/>
            <person name="Clavel T."/>
        </authorList>
    </citation>
    <scope>NUCLEOTIDE SEQUENCE [LARGE SCALE GENOMIC DNA]</scope>
    <source>
        <strain evidence="5 6">WCA3-601-WT-6J</strain>
    </source>
</reference>
<organism evidence="5 6">
    <name type="scientific">Ruthenibacterium lactatiformans</name>
    <dbReference type="NCBI Taxonomy" id="1550024"/>
    <lineage>
        <taxon>Bacteria</taxon>
        <taxon>Bacillati</taxon>
        <taxon>Bacillota</taxon>
        <taxon>Clostridia</taxon>
        <taxon>Eubacteriales</taxon>
        <taxon>Oscillospiraceae</taxon>
        <taxon>Ruthenibacterium</taxon>
    </lineage>
</organism>
<evidence type="ECO:0000313" key="6">
    <source>
        <dbReference type="Proteomes" id="UP000431913"/>
    </source>
</evidence>
<feature type="chain" id="PRO_5039159141" evidence="2">
    <location>
        <begin position="22"/>
        <end position="391"/>
    </location>
</feature>
<keyword evidence="2" id="KW-0732">Signal</keyword>
<evidence type="ECO:0000256" key="2">
    <source>
        <dbReference type="SAM" id="SignalP"/>
    </source>
</evidence>
<feature type="signal peptide" evidence="2">
    <location>
        <begin position="1"/>
        <end position="21"/>
    </location>
</feature>
<dbReference type="SUPFAM" id="SSF159774">
    <property type="entry name" value="YerB-like"/>
    <property type="match status" value="1"/>
</dbReference>
<evidence type="ECO:0000259" key="4">
    <source>
        <dbReference type="Pfam" id="PF17479"/>
    </source>
</evidence>
<dbReference type="InterPro" id="IPR023158">
    <property type="entry name" value="YerB-like_sf"/>
</dbReference>
<accession>A0A6I2U0Q0</accession>
<proteinExistence type="predicted"/>
<feature type="domain" description="DUF3048" evidence="3">
    <location>
        <begin position="74"/>
        <end position="218"/>
    </location>
</feature>